<proteinExistence type="predicted"/>
<keyword evidence="2" id="KW-1133">Transmembrane helix</keyword>
<reference evidence="3" key="1">
    <citation type="journal article" date="2020" name="Nature">
        <title>Giant virus diversity and host interactions through global metagenomics.</title>
        <authorList>
            <person name="Schulz F."/>
            <person name="Roux S."/>
            <person name="Paez-Espino D."/>
            <person name="Jungbluth S."/>
            <person name="Walsh D.A."/>
            <person name="Denef V.J."/>
            <person name="McMahon K.D."/>
            <person name="Konstantinidis K.T."/>
            <person name="Eloe-Fadrosh E.A."/>
            <person name="Kyrpides N.C."/>
            <person name="Woyke T."/>
        </authorList>
    </citation>
    <scope>NUCLEOTIDE SEQUENCE</scope>
    <source>
        <strain evidence="3">GVMAG-M-3300023184-71</strain>
    </source>
</reference>
<dbReference type="EMBL" id="MN740156">
    <property type="protein sequence ID" value="QHT90623.1"/>
    <property type="molecule type" value="Genomic_DNA"/>
</dbReference>
<organism evidence="3">
    <name type="scientific">viral metagenome</name>
    <dbReference type="NCBI Taxonomy" id="1070528"/>
    <lineage>
        <taxon>unclassified sequences</taxon>
        <taxon>metagenomes</taxon>
        <taxon>organismal metagenomes</taxon>
    </lineage>
</organism>
<feature type="compositionally biased region" description="Basic and acidic residues" evidence="1">
    <location>
        <begin position="187"/>
        <end position="214"/>
    </location>
</feature>
<evidence type="ECO:0000313" key="3">
    <source>
        <dbReference type="EMBL" id="QHT90623.1"/>
    </source>
</evidence>
<sequence>MTNYYLIPFWTVFSVVLAVIGLLIWLGMVKSRDNQRIEMGAIGVQWMMEQYVDRALQKTVYHLLRYDKLEAKKGMDLRLLVAREQCVQTDSPLLTKNLFSFPRGREVVETLRRELSEKKRCEETNLFLLPDVLVHQSGNTWYAHLLKHAGRVVANDSSAWDQYTNDEAKQHLGALVQQTTTMVPISYDHDRDDNDNDNKNDNDKNDKNNNHAKIETPTPS</sequence>
<name>A0A6C0IGH8_9ZZZZ</name>
<evidence type="ECO:0000256" key="1">
    <source>
        <dbReference type="SAM" id="MobiDB-lite"/>
    </source>
</evidence>
<accession>A0A6C0IGH8</accession>
<evidence type="ECO:0000256" key="2">
    <source>
        <dbReference type="SAM" id="Phobius"/>
    </source>
</evidence>
<protein>
    <submittedName>
        <fullName evidence="3">Uncharacterized protein</fullName>
    </submittedName>
</protein>
<feature type="region of interest" description="Disordered" evidence="1">
    <location>
        <begin position="186"/>
        <end position="220"/>
    </location>
</feature>
<feature type="transmembrane region" description="Helical" evidence="2">
    <location>
        <begin position="6"/>
        <end position="29"/>
    </location>
</feature>
<dbReference type="AlphaFoldDB" id="A0A6C0IGH8"/>
<keyword evidence="2" id="KW-0472">Membrane</keyword>
<keyword evidence="2" id="KW-0812">Transmembrane</keyword>